<protein>
    <submittedName>
        <fullName evidence="1">Uncharacterized protein</fullName>
    </submittedName>
</protein>
<comment type="caution">
    <text evidence="1">The sequence shown here is derived from an EMBL/GenBank/DDBJ whole genome shotgun (WGS) entry which is preliminary data.</text>
</comment>
<dbReference type="STRING" id="1244083.CSUNSWCD_2209"/>
<name>M5IQ93_9BACT</name>
<proteinExistence type="predicted"/>
<organism evidence="1 2">
    <name type="scientific">Campylobacter showae CSUNSWCD</name>
    <dbReference type="NCBI Taxonomy" id="1244083"/>
    <lineage>
        <taxon>Bacteria</taxon>
        <taxon>Pseudomonadati</taxon>
        <taxon>Campylobacterota</taxon>
        <taxon>Epsilonproteobacteria</taxon>
        <taxon>Campylobacterales</taxon>
        <taxon>Campylobacteraceae</taxon>
        <taxon>Campylobacter</taxon>
    </lineage>
</organism>
<dbReference type="Proteomes" id="UP000011939">
    <property type="component" value="Unassembled WGS sequence"/>
</dbReference>
<reference evidence="1 2" key="1">
    <citation type="journal article" date="2013" name="Genome Announc.">
        <title>Genome Sequence of Campylobacter showae UNSWCD, Isolated from a Patient with Crohn's Disease.</title>
        <authorList>
            <person name="Tay A.P."/>
            <person name="Kaakoush N.O."/>
            <person name="Deshpande N.P."/>
            <person name="Chen Z."/>
            <person name="Mitchell H."/>
            <person name="Wilkins M.R."/>
        </authorList>
    </citation>
    <scope>NUCLEOTIDE SEQUENCE [LARGE SCALE GENOMIC DNA]</scope>
    <source>
        <strain evidence="1 2">CSUNSWCD</strain>
    </source>
</reference>
<dbReference type="AlphaFoldDB" id="M5IQ93"/>
<evidence type="ECO:0000313" key="2">
    <source>
        <dbReference type="Proteomes" id="UP000011939"/>
    </source>
</evidence>
<sequence>MWRAKFCFLLKFKRLWLEVGRLNLLWFYGESVLNLPS</sequence>
<gene>
    <name evidence="1" type="ORF">CSUNSWCD_2209</name>
</gene>
<accession>M5IQ93</accession>
<evidence type="ECO:0000313" key="1">
    <source>
        <dbReference type="EMBL" id="EKU11086.1"/>
    </source>
</evidence>
<dbReference type="EMBL" id="AMZQ01000008">
    <property type="protein sequence ID" value="EKU11086.1"/>
    <property type="molecule type" value="Genomic_DNA"/>
</dbReference>
<dbReference type="PATRIC" id="fig|1244083.3.peg.1452"/>